<dbReference type="Pfam" id="PF14367">
    <property type="entry name" value="DUF4411"/>
    <property type="match status" value="1"/>
</dbReference>
<organism evidence="1 2">
    <name type="scientific">Corynebacterium lipophilum</name>
    <dbReference type="NCBI Taxonomy" id="2804918"/>
    <lineage>
        <taxon>Bacteria</taxon>
        <taxon>Bacillati</taxon>
        <taxon>Actinomycetota</taxon>
        <taxon>Actinomycetes</taxon>
        <taxon>Mycobacteriales</taxon>
        <taxon>Corynebacteriaceae</taxon>
        <taxon>Corynebacterium</taxon>
    </lineage>
</organism>
<evidence type="ECO:0000313" key="2">
    <source>
        <dbReference type="Proteomes" id="UP001205920"/>
    </source>
</evidence>
<sequence>MYLIDTNIVIGAFNHRPRDIFETYWRQFDSFFSNGQFYFHQTVEDELLKRDDEKSQWLRSFVPTSQILTVTQEEVDSYRAVTQWVRDRKDAPYEESAIREFLRVADSWIVASAHARDFTVITNETPSPRKQTRVKLPDVANGLGVQCMTEFDFLRQQSIIF</sequence>
<comment type="caution">
    <text evidence="1">The sequence shown here is derived from an EMBL/GenBank/DDBJ whole genome shotgun (WGS) entry which is preliminary data.</text>
</comment>
<gene>
    <name evidence="1" type="ORF">JMN37_03255</name>
</gene>
<protein>
    <submittedName>
        <fullName evidence="1">DUF4411 family protein</fullName>
    </submittedName>
</protein>
<evidence type="ECO:0000313" key="1">
    <source>
        <dbReference type="EMBL" id="MCO6394006.1"/>
    </source>
</evidence>
<dbReference type="Proteomes" id="UP001205920">
    <property type="component" value="Unassembled WGS sequence"/>
</dbReference>
<dbReference type="Gene3D" id="3.40.50.1010">
    <property type="entry name" value="5'-nuclease"/>
    <property type="match status" value="1"/>
</dbReference>
<keyword evidence="2" id="KW-1185">Reference proteome</keyword>
<proteinExistence type="predicted"/>
<accession>A0AAW5HW15</accession>
<dbReference type="InterPro" id="IPR016541">
    <property type="entry name" value="UCP008505"/>
</dbReference>
<dbReference type="EMBL" id="JAEUWV010000002">
    <property type="protein sequence ID" value="MCO6394006.1"/>
    <property type="molecule type" value="Genomic_DNA"/>
</dbReference>
<reference evidence="1 2" key="1">
    <citation type="submission" date="2021-01" db="EMBL/GenBank/DDBJ databases">
        <title>Identification and Characterization of Corynebacterium sp.</title>
        <authorList>
            <person name="Luo Q."/>
            <person name="Qu P."/>
            <person name="Chen Q."/>
        </authorList>
    </citation>
    <scope>NUCLEOTIDE SEQUENCE [LARGE SCALE GENOMIC DNA]</scope>
    <source>
        <strain evidence="1 2">MC-18</strain>
    </source>
</reference>
<dbReference type="InterPro" id="IPR029060">
    <property type="entry name" value="PIN-like_dom_sf"/>
</dbReference>
<name>A0AAW5HW15_9CORY</name>
<dbReference type="RefSeq" id="WP_071569468.1">
    <property type="nucleotide sequence ID" value="NZ_JAEUWV010000002.1"/>
</dbReference>
<dbReference type="AlphaFoldDB" id="A0AAW5HW15"/>
<dbReference type="SUPFAM" id="SSF88723">
    <property type="entry name" value="PIN domain-like"/>
    <property type="match status" value="1"/>
</dbReference>